<dbReference type="OrthoDB" id="9797825at2"/>
<evidence type="ECO:0000256" key="2">
    <source>
        <dbReference type="ARBA" id="ARBA00022946"/>
    </source>
</evidence>
<sequence>MKRFYTDVSVNSGNDAYWIELDGRPVKTALGNRQMLPNRALAEDMAQEWSAQGDPIDVNLFRRRDLADYAIDLISPDTDAAAAKLLPFLETDTLCYRAGPDEPFFRRQEEIWEPIIERFEQDEGIRLERVSGIVHRPQPDASLAKMRERLAAMDHFALASLQSMTSLAASLSIGLLAMAEDADADALWNAANLEEDWQIEQWGEDSEAQAVRKRRTADFMNAFEFARLARA</sequence>
<dbReference type="AlphaFoldDB" id="A0A6I4V2Q1"/>
<keyword evidence="5" id="KW-1185">Reference proteome</keyword>
<dbReference type="GO" id="GO:0043461">
    <property type="term" value="P:proton-transporting ATP synthase complex assembly"/>
    <property type="evidence" value="ECO:0007669"/>
    <property type="project" value="InterPro"/>
</dbReference>
<dbReference type="InterPro" id="IPR042272">
    <property type="entry name" value="ATP12_ATP_synth-F1-assembly_N"/>
</dbReference>
<dbReference type="PANTHER" id="PTHR21013:SF10">
    <property type="entry name" value="ATP SYNTHASE MITOCHONDRIAL F1 COMPLEX ASSEMBLY FACTOR 2"/>
    <property type="match status" value="1"/>
</dbReference>
<comment type="similarity">
    <text evidence="1">Belongs to the ATP12 family.</text>
</comment>
<dbReference type="Pfam" id="PF07542">
    <property type="entry name" value="ATP12"/>
    <property type="match status" value="1"/>
</dbReference>
<proteinExistence type="inferred from homology"/>
<name>A0A6I4V2Q1_9SPHN</name>
<dbReference type="Gene3D" id="1.10.3580.10">
    <property type="entry name" value="ATP12 ATPase"/>
    <property type="match status" value="1"/>
</dbReference>
<dbReference type="RefSeq" id="WP_160730423.1">
    <property type="nucleotide sequence ID" value="NZ_WTYP01000001.1"/>
</dbReference>
<organism evidence="4 5">
    <name type="scientific">Pontixanthobacter luteolus</name>
    <dbReference type="NCBI Taxonomy" id="295089"/>
    <lineage>
        <taxon>Bacteria</taxon>
        <taxon>Pseudomonadati</taxon>
        <taxon>Pseudomonadota</taxon>
        <taxon>Alphaproteobacteria</taxon>
        <taxon>Sphingomonadales</taxon>
        <taxon>Erythrobacteraceae</taxon>
        <taxon>Pontixanthobacter</taxon>
    </lineage>
</organism>
<gene>
    <name evidence="4" type="ORF">GRI43_07760</name>
</gene>
<evidence type="ECO:0000256" key="1">
    <source>
        <dbReference type="ARBA" id="ARBA00008231"/>
    </source>
</evidence>
<dbReference type="Gene3D" id="3.30.2180.10">
    <property type="entry name" value="ATP12-like"/>
    <property type="match status" value="1"/>
</dbReference>
<keyword evidence="2" id="KW-0809">Transit peptide</keyword>
<accession>A0A6I4V2Q1</accession>
<dbReference type="SUPFAM" id="SSF160909">
    <property type="entry name" value="ATP12-like"/>
    <property type="match status" value="1"/>
</dbReference>
<reference evidence="4 5" key="1">
    <citation type="submission" date="2019-12" db="EMBL/GenBank/DDBJ databases">
        <title>Genomic-based taxomic classification of the family Erythrobacteraceae.</title>
        <authorList>
            <person name="Xu L."/>
        </authorList>
    </citation>
    <scope>NUCLEOTIDE SEQUENCE [LARGE SCALE GENOMIC DNA]</scope>
    <source>
        <strain evidence="4 5">SW-109</strain>
    </source>
</reference>
<protein>
    <submittedName>
        <fullName evidence="4">Molecular chaperone</fullName>
    </submittedName>
</protein>
<evidence type="ECO:0000313" key="5">
    <source>
        <dbReference type="Proteomes" id="UP000471435"/>
    </source>
</evidence>
<dbReference type="EMBL" id="WTYP01000001">
    <property type="protein sequence ID" value="MXP47286.1"/>
    <property type="molecule type" value="Genomic_DNA"/>
</dbReference>
<dbReference type="Proteomes" id="UP000471435">
    <property type="component" value="Unassembled WGS sequence"/>
</dbReference>
<dbReference type="InterPro" id="IPR011419">
    <property type="entry name" value="ATP12_ATP_synth-F1-assembly"/>
</dbReference>
<comment type="caution">
    <text evidence="4">The sequence shown here is derived from an EMBL/GenBank/DDBJ whole genome shotgun (WGS) entry which is preliminary data.</text>
</comment>
<dbReference type="PANTHER" id="PTHR21013">
    <property type="entry name" value="ATP SYNTHASE MITOCHONDRIAL F1 COMPLEX ASSEMBLY FACTOR 2/ATP12 PROTEIN, MITOCHONDRIAL PRECURSOR"/>
    <property type="match status" value="1"/>
</dbReference>
<dbReference type="InterPro" id="IPR023335">
    <property type="entry name" value="ATP12_ortho_dom_sf"/>
</dbReference>
<evidence type="ECO:0000256" key="3">
    <source>
        <dbReference type="ARBA" id="ARBA00023186"/>
    </source>
</evidence>
<keyword evidence="3" id="KW-0143">Chaperone</keyword>
<evidence type="ECO:0000313" key="4">
    <source>
        <dbReference type="EMBL" id="MXP47286.1"/>
    </source>
</evidence>